<comment type="caution">
    <text evidence="1">The sequence shown here is derived from an EMBL/GenBank/DDBJ whole genome shotgun (WGS) entry which is preliminary data.</text>
</comment>
<dbReference type="AlphaFoldDB" id="A0A9P7F5F0"/>
<name>A0A9P7F5F0_9AGAM</name>
<dbReference type="Proteomes" id="UP000823399">
    <property type="component" value="Unassembled WGS sequence"/>
</dbReference>
<dbReference type="EMBL" id="JABBWM010000038">
    <property type="protein sequence ID" value="KAG2105525.1"/>
    <property type="molecule type" value="Genomic_DNA"/>
</dbReference>
<sequence>MHRAFVVVSSSISTTASHQCCIHSKEASTTFTRAFTTVPNKLTAYPVIDYILRSKKKPDGVGAYSIPFCDDISSHEYAKIARWFSENVPGVSGQVEKWLGGMPLVHALTLVVACRKASDFEKRIKV</sequence>
<gene>
    <name evidence="1" type="ORF">F5147DRAFT_242746</name>
</gene>
<proteinExistence type="predicted"/>
<dbReference type="RefSeq" id="XP_041291279.1">
    <property type="nucleotide sequence ID" value="XM_041428800.1"/>
</dbReference>
<keyword evidence="2" id="KW-1185">Reference proteome</keyword>
<dbReference type="GeneID" id="64691059"/>
<reference evidence="1" key="1">
    <citation type="journal article" date="2020" name="New Phytol.">
        <title>Comparative genomics reveals dynamic genome evolution in host specialist ectomycorrhizal fungi.</title>
        <authorList>
            <person name="Lofgren L.A."/>
            <person name="Nguyen N.H."/>
            <person name="Vilgalys R."/>
            <person name="Ruytinx J."/>
            <person name="Liao H.L."/>
            <person name="Branco S."/>
            <person name="Kuo A."/>
            <person name="LaButti K."/>
            <person name="Lipzen A."/>
            <person name="Andreopoulos W."/>
            <person name="Pangilinan J."/>
            <person name="Riley R."/>
            <person name="Hundley H."/>
            <person name="Na H."/>
            <person name="Barry K."/>
            <person name="Grigoriev I.V."/>
            <person name="Stajich J.E."/>
            <person name="Kennedy P.G."/>
        </authorList>
    </citation>
    <scope>NUCLEOTIDE SEQUENCE</scope>
    <source>
        <strain evidence="1">FC423</strain>
    </source>
</reference>
<organism evidence="1 2">
    <name type="scientific">Suillus discolor</name>
    <dbReference type="NCBI Taxonomy" id="1912936"/>
    <lineage>
        <taxon>Eukaryota</taxon>
        <taxon>Fungi</taxon>
        <taxon>Dikarya</taxon>
        <taxon>Basidiomycota</taxon>
        <taxon>Agaricomycotina</taxon>
        <taxon>Agaricomycetes</taxon>
        <taxon>Agaricomycetidae</taxon>
        <taxon>Boletales</taxon>
        <taxon>Suillineae</taxon>
        <taxon>Suillaceae</taxon>
        <taxon>Suillus</taxon>
    </lineage>
</organism>
<dbReference type="OrthoDB" id="2685865at2759"/>
<protein>
    <submittedName>
        <fullName evidence="1">Uncharacterized protein</fullName>
    </submittedName>
</protein>
<evidence type="ECO:0000313" key="1">
    <source>
        <dbReference type="EMBL" id="KAG2105525.1"/>
    </source>
</evidence>
<evidence type="ECO:0000313" key="2">
    <source>
        <dbReference type="Proteomes" id="UP000823399"/>
    </source>
</evidence>
<accession>A0A9P7F5F0</accession>